<dbReference type="Pfam" id="PF01753">
    <property type="entry name" value="zf-MYND"/>
    <property type="match status" value="1"/>
</dbReference>
<keyword evidence="2 4" id="KW-0863">Zinc-finger</keyword>
<dbReference type="PROSITE" id="PS50865">
    <property type="entry name" value="ZF_MYND_2"/>
    <property type="match status" value="1"/>
</dbReference>
<gene>
    <name evidence="7" type="ORF">MNEG_1182</name>
</gene>
<dbReference type="Proteomes" id="UP000054498">
    <property type="component" value="Unassembled WGS sequence"/>
</dbReference>
<keyword evidence="8" id="KW-1185">Reference proteome</keyword>
<accession>A0A0D2N312</accession>
<keyword evidence="3" id="KW-0862">Zinc</keyword>
<dbReference type="GeneID" id="25729120"/>
<reference evidence="7 8" key="1">
    <citation type="journal article" date="2013" name="BMC Genomics">
        <title>Reconstruction of the lipid metabolism for the microalga Monoraphidium neglectum from its genome sequence reveals characteristics suitable for biofuel production.</title>
        <authorList>
            <person name="Bogen C."/>
            <person name="Al-Dilaimi A."/>
            <person name="Albersmeier A."/>
            <person name="Wichmann J."/>
            <person name="Grundmann M."/>
            <person name="Rupp O."/>
            <person name="Lauersen K.J."/>
            <person name="Blifernez-Klassen O."/>
            <person name="Kalinowski J."/>
            <person name="Goesmann A."/>
            <person name="Mussgnug J.H."/>
            <person name="Kruse O."/>
        </authorList>
    </citation>
    <scope>NUCLEOTIDE SEQUENCE [LARGE SCALE GENOMIC DNA]</scope>
    <source>
        <strain evidence="7 8">SAG 48.87</strain>
    </source>
</reference>
<evidence type="ECO:0000313" key="8">
    <source>
        <dbReference type="Proteomes" id="UP000054498"/>
    </source>
</evidence>
<dbReference type="KEGG" id="mng:MNEG_1182"/>
<dbReference type="AlphaFoldDB" id="A0A0D2N312"/>
<evidence type="ECO:0000313" key="7">
    <source>
        <dbReference type="EMBL" id="KIZ06772.1"/>
    </source>
</evidence>
<feature type="region of interest" description="Disordered" evidence="5">
    <location>
        <begin position="627"/>
        <end position="671"/>
    </location>
</feature>
<name>A0A0D2N312_9CHLO</name>
<dbReference type="InterPro" id="IPR011989">
    <property type="entry name" value="ARM-like"/>
</dbReference>
<dbReference type="EMBL" id="KK100332">
    <property type="protein sequence ID" value="KIZ06772.1"/>
    <property type="molecule type" value="Genomic_DNA"/>
</dbReference>
<evidence type="ECO:0000259" key="6">
    <source>
        <dbReference type="PROSITE" id="PS50865"/>
    </source>
</evidence>
<protein>
    <recommendedName>
        <fullName evidence="6">MYND-type domain-containing protein</fullName>
    </recommendedName>
</protein>
<dbReference type="PROSITE" id="PS01360">
    <property type="entry name" value="ZF_MYND_1"/>
    <property type="match status" value="1"/>
</dbReference>
<evidence type="ECO:0000256" key="1">
    <source>
        <dbReference type="ARBA" id="ARBA00022723"/>
    </source>
</evidence>
<evidence type="ECO:0000256" key="5">
    <source>
        <dbReference type="SAM" id="MobiDB-lite"/>
    </source>
</evidence>
<dbReference type="Gene3D" id="6.10.140.2220">
    <property type="match status" value="1"/>
</dbReference>
<dbReference type="GO" id="GO:0008270">
    <property type="term" value="F:zinc ion binding"/>
    <property type="evidence" value="ECO:0007669"/>
    <property type="project" value="UniProtKB-KW"/>
</dbReference>
<keyword evidence="1" id="KW-0479">Metal-binding</keyword>
<dbReference type="RefSeq" id="XP_013905791.1">
    <property type="nucleotide sequence ID" value="XM_014050337.1"/>
</dbReference>
<evidence type="ECO:0000256" key="4">
    <source>
        <dbReference type="PROSITE-ProRule" id="PRU00134"/>
    </source>
</evidence>
<proteinExistence type="predicted"/>
<dbReference type="InterPro" id="IPR002893">
    <property type="entry name" value="Znf_MYND"/>
</dbReference>
<organism evidence="7 8">
    <name type="scientific">Monoraphidium neglectum</name>
    <dbReference type="NCBI Taxonomy" id="145388"/>
    <lineage>
        <taxon>Eukaryota</taxon>
        <taxon>Viridiplantae</taxon>
        <taxon>Chlorophyta</taxon>
        <taxon>core chlorophytes</taxon>
        <taxon>Chlorophyceae</taxon>
        <taxon>CS clade</taxon>
        <taxon>Sphaeropleales</taxon>
        <taxon>Selenastraceae</taxon>
        <taxon>Monoraphidium</taxon>
    </lineage>
</organism>
<dbReference type="SUPFAM" id="SSF144232">
    <property type="entry name" value="HIT/MYND zinc finger-like"/>
    <property type="match status" value="1"/>
</dbReference>
<evidence type="ECO:0000256" key="2">
    <source>
        <dbReference type="ARBA" id="ARBA00022771"/>
    </source>
</evidence>
<sequence length="757" mass="76812">MASSVGTVAEAPLSGVARALQELLDLEGLMRRKPGAVSTHRKVQEVTAQLMLEVDANPDPPPLPGALVEGLARLLSSEVRIAAQAGARAAFWLMGTDANLHVKHMERPPYARQLAQQPGIVEALLSCAEVLGRGGDARMIRCGSVETLGCVAATLAALCAYTEGEAAVGAAGGTGDGGRAVGLMQAFVVEAASCSNAGMQDLALASLVPLTVLCDTQRAVWERRQSGAGGAVAAAAKLLAGAGKARGPLCRVQSAAVYLAGCFTDPPPAAASAARRRSRPSPPPHAAIDAVPAAVQWIVNVLRSPGNSDTTKIAGTVLTLLVRCPDTDECASGRFLDAGGAALLCRIFAEAPLTSTHLDNALLCTETMSRMVFIRGLDPQAARGPGRIRQGGLPAADSGQLIPAVVSVLQRPGAAGTTVAHAAIEALRSLVAMVGNDCRPRTAKVFCRALAAAPRALEAFAAELAPLSSAPPPRPAEAAAFYQTAARAGSMAGVALGVALSAPGGADPADARVIARALLPAAFGPLRGTAGLVRLGPDFVVHDSLLRAAEELVKAAGHDRDVAAAVLSAHPGLRRDMDCLLKAYECKRPMRGAPRPAASAAAQTSTQEALLGIDSWLRWAEAPDQPAGPARLVKAPASGAGEAATGSPMQQRVPGSPAAAAPPTPVPAAAASAPAAPAAPAACANCGKTDAARLRLCRGCRLVRFCSQECMRQQWTSAGHKPACKAAQAAAAAKAAVKPAAQDVAAERDAAQGAGQQ</sequence>
<dbReference type="Gene3D" id="1.25.10.10">
    <property type="entry name" value="Leucine-rich Repeat Variant"/>
    <property type="match status" value="1"/>
</dbReference>
<evidence type="ECO:0000256" key="3">
    <source>
        <dbReference type="ARBA" id="ARBA00022833"/>
    </source>
</evidence>
<feature type="domain" description="MYND-type" evidence="6">
    <location>
        <begin position="683"/>
        <end position="724"/>
    </location>
</feature>